<dbReference type="Proteomes" id="UP000626210">
    <property type="component" value="Unassembled WGS sequence"/>
</dbReference>
<evidence type="ECO:0000256" key="1">
    <source>
        <dbReference type="SAM" id="Phobius"/>
    </source>
</evidence>
<gene>
    <name evidence="2" type="ORF">GCM10007320_63570</name>
</gene>
<feature type="transmembrane region" description="Helical" evidence="1">
    <location>
        <begin position="12"/>
        <end position="33"/>
    </location>
</feature>
<proteinExistence type="predicted"/>
<protein>
    <submittedName>
        <fullName evidence="2">Uncharacterized protein</fullName>
    </submittedName>
</protein>
<keyword evidence="3" id="KW-1185">Reference proteome</keyword>
<keyword evidence="1" id="KW-1133">Transmembrane helix</keyword>
<name>A0ABQ3GGB5_9BURK</name>
<evidence type="ECO:0000313" key="3">
    <source>
        <dbReference type="Proteomes" id="UP000626210"/>
    </source>
</evidence>
<accession>A0ABQ3GGB5</accession>
<comment type="caution">
    <text evidence="2">The sequence shown here is derived from an EMBL/GenBank/DDBJ whole genome shotgun (WGS) entry which is preliminary data.</text>
</comment>
<reference evidence="3" key="1">
    <citation type="journal article" date="2019" name="Int. J. Syst. Evol. Microbiol.">
        <title>The Global Catalogue of Microorganisms (GCM) 10K type strain sequencing project: providing services to taxonomists for standard genome sequencing and annotation.</title>
        <authorList>
            <consortium name="The Broad Institute Genomics Platform"/>
            <consortium name="The Broad Institute Genome Sequencing Center for Infectious Disease"/>
            <person name="Wu L."/>
            <person name="Ma J."/>
        </authorList>
    </citation>
    <scope>NUCLEOTIDE SEQUENCE [LARGE SCALE GENOMIC DNA]</scope>
    <source>
        <strain evidence="3">KCTC 23314</strain>
    </source>
</reference>
<organism evidence="2 3">
    <name type="scientific">Pseudorhodoferax aquiterrae</name>
    <dbReference type="NCBI Taxonomy" id="747304"/>
    <lineage>
        <taxon>Bacteria</taxon>
        <taxon>Pseudomonadati</taxon>
        <taxon>Pseudomonadota</taxon>
        <taxon>Betaproteobacteria</taxon>
        <taxon>Burkholderiales</taxon>
        <taxon>Comamonadaceae</taxon>
    </lineage>
</organism>
<keyword evidence="1" id="KW-0472">Membrane</keyword>
<keyword evidence="1" id="KW-0812">Transmembrane</keyword>
<evidence type="ECO:0000313" key="2">
    <source>
        <dbReference type="EMBL" id="GHD03466.1"/>
    </source>
</evidence>
<dbReference type="RefSeq" id="WP_189690864.1">
    <property type="nucleotide sequence ID" value="NZ_BMYK01000044.1"/>
</dbReference>
<sequence length="132" mass="14489">MNILVRPIRVPWRLVISVLAFGGATLLLAGLVLHQAERWSQGAAVEALRVTVRLGAHSMDQWIAERFADADVLAANTLVMQSHPAGKPDPENAVIANVQQHLDAIRRRYNYRSVRSSGMRCGLSCPDPLPAE</sequence>
<dbReference type="EMBL" id="BMYK01000044">
    <property type="protein sequence ID" value="GHD03466.1"/>
    <property type="molecule type" value="Genomic_DNA"/>
</dbReference>